<dbReference type="Gene3D" id="3.30.70.100">
    <property type="match status" value="2"/>
</dbReference>
<keyword evidence="7" id="KW-0813">Transport</keyword>
<dbReference type="Pfam" id="PF00702">
    <property type="entry name" value="Hydrolase"/>
    <property type="match status" value="1"/>
</dbReference>
<dbReference type="SUPFAM" id="SSF56784">
    <property type="entry name" value="HAD-like"/>
    <property type="match status" value="1"/>
</dbReference>
<dbReference type="SFLD" id="SFLDG00002">
    <property type="entry name" value="C1.7:_P-type_atpase_like"/>
    <property type="match status" value="1"/>
</dbReference>
<sequence length="789" mass="82218">MDEKTYLLQVNSMACAACGARLEAGLKELAGVKEAAANVATGRVRVTAAADLPLHRVIEKVEALGFTVQREELRLAIEGMHCAGCAARLERRLQEVPGVVAAAVNFATGSATVTYLPEATAPDALTAAVAELGFKVKEPLVPAPERKPAREAQPFPYPLLFAALFTLPLLWMMLAELFNLPSPAVLHNKRLLFALGTLIQFGPGFVFYRQALAAARQRSTTMDTLVVLGTTAAYFFSVANTFWLGGPTYYETSGTIITLVLLGRYLEDRARRQTTAAVRELLNLQPATARVLRDGHEVEVPAHTVAVGDTVIVRPGERVPVDGRVVGGAAAVDESLVTGESLPVEKKPGDAVVGGTLNLNGVLHVQATGVGAATVLARMIRLVHEAQERKAKAQRIADRIIGHFVPGVVACGVLTLLGWLLLTGDAARAVLQTAAVLVVACPCALGLATPTAVIVAIGRGAKAGVLFRGGEFLETAARVDTVVFDKTGTLTAGKLTVTAVEAAPGYTTAEVLRLAAAAESPDAHPLARAIVARARSEGLALPESESFSALPGFGVRATVAGQIVVVGQERLLKEEGIAPTPLQEKAAKLRDQGNTVIFVTVSGKPAGIIGVADTVKEDAKAAVAALKQIGVRVILATGDHPAVARAVAGKVGIEEVRAGMLPEEKAGLVKELQTQGRVVAMVGDGINDAPALAAADLGIAVDTGTDVAGEVAGVILFRGDLRGVLRALKLGRLAARKIRQNLFWALIYNTLALPAAALGVLTPVVAAAVMALSSVSVVTSSLLLQRARL</sequence>
<dbReference type="Proteomes" id="UP000282654">
    <property type="component" value="Unassembled WGS sequence"/>
</dbReference>
<keyword evidence="8 14" id="KW-0067">ATP-binding</keyword>
<keyword evidence="10 14" id="KW-1133">Transmembrane helix</keyword>
<protein>
    <recommendedName>
        <fullName evidence="3">P-type Cu(+) transporter</fullName>
        <ecNumber evidence="3">7.2.2.8</ecNumber>
    </recommendedName>
</protein>
<keyword evidence="12 14" id="KW-0472">Membrane</keyword>
<dbReference type="PROSITE" id="PS50846">
    <property type="entry name" value="HMA_2"/>
    <property type="match status" value="2"/>
</dbReference>
<dbReference type="GO" id="GO:0005886">
    <property type="term" value="C:plasma membrane"/>
    <property type="evidence" value="ECO:0007669"/>
    <property type="project" value="UniProtKB-SubCell"/>
</dbReference>
<keyword evidence="5 14" id="KW-0479">Metal-binding</keyword>
<dbReference type="InterPro" id="IPR036412">
    <property type="entry name" value="HAD-like_sf"/>
</dbReference>
<evidence type="ECO:0000256" key="3">
    <source>
        <dbReference type="ARBA" id="ARBA00012517"/>
    </source>
</evidence>
<feature type="transmembrane region" description="Helical" evidence="14">
    <location>
        <begin position="742"/>
        <end position="761"/>
    </location>
</feature>
<feature type="transmembrane region" description="Helical" evidence="14">
    <location>
        <begin position="434"/>
        <end position="458"/>
    </location>
</feature>
<dbReference type="PANTHER" id="PTHR43520:SF8">
    <property type="entry name" value="P-TYPE CU(+) TRANSPORTER"/>
    <property type="match status" value="1"/>
</dbReference>
<keyword evidence="4 14" id="KW-0812">Transmembrane</keyword>
<dbReference type="Pfam" id="PF00122">
    <property type="entry name" value="E1-E2_ATPase"/>
    <property type="match status" value="1"/>
</dbReference>
<dbReference type="NCBIfam" id="TIGR01511">
    <property type="entry name" value="ATPase-IB1_Cu"/>
    <property type="match status" value="1"/>
</dbReference>
<comment type="caution">
    <text evidence="16">The sequence shown here is derived from an EMBL/GenBank/DDBJ whole genome shotgun (WGS) entry which is preliminary data.</text>
</comment>
<dbReference type="PRINTS" id="PR00943">
    <property type="entry name" value="CUATPASE"/>
</dbReference>
<dbReference type="CDD" id="cd00371">
    <property type="entry name" value="HMA"/>
    <property type="match status" value="2"/>
</dbReference>
<dbReference type="InterPro" id="IPR008250">
    <property type="entry name" value="ATPase_P-typ_transduc_dom_A_sf"/>
</dbReference>
<evidence type="ECO:0000313" key="16">
    <source>
        <dbReference type="EMBL" id="RPF47039.1"/>
    </source>
</evidence>
<dbReference type="SUPFAM" id="SSF55008">
    <property type="entry name" value="HMA, heavy metal-associated domain"/>
    <property type="match status" value="2"/>
</dbReference>
<keyword evidence="14" id="KW-1003">Cell membrane</keyword>
<evidence type="ECO:0000256" key="9">
    <source>
        <dbReference type="ARBA" id="ARBA00022967"/>
    </source>
</evidence>
<dbReference type="InterPro" id="IPR006121">
    <property type="entry name" value="HMA_dom"/>
</dbReference>
<keyword evidence="6 14" id="KW-0547">Nucleotide-binding</keyword>
<evidence type="ECO:0000256" key="10">
    <source>
        <dbReference type="ARBA" id="ARBA00022989"/>
    </source>
</evidence>
<evidence type="ECO:0000256" key="6">
    <source>
        <dbReference type="ARBA" id="ARBA00022741"/>
    </source>
</evidence>
<dbReference type="GO" id="GO:0043682">
    <property type="term" value="F:P-type divalent copper transporter activity"/>
    <property type="evidence" value="ECO:0007669"/>
    <property type="project" value="TreeGrafter"/>
</dbReference>
<dbReference type="Pfam" id="PF00403">
    <property type="entry name" value="HMA"/>
    <property type="match status" value="2"/>
</dbReference>
<dbReference type="EC" id="7.2.2.8" evidence="3"/>
<dbReference type="OrthoDB" id="9760364at2"/>
<dbReference type="RefSeq" id="WP_123929723.1">
    <property type="nucleotide sequence ID" value="NZ_RKRE01000002.1"/>
</dbReference>
<dbReference type="InterPro" id="IPR023298">
    <property type="entry name" value="ATPase_P-typ_TM_dom_sf"/>
</dbReference>
<evidence type="ECO:0000256" key="5">
    <source>
        <dbReference type="ARBA" id="ARBA00022723"/>
    </source>
</evidence>
<keyword evidence="7" id="KW-0406">Ion transport</keyword>
<dbReference type="NCBIfam" id="TIGR01525">
    <property type="entry name" value="ATPase-IB_hvy"/>
    <property type="match status" value="1"/>
</dbReference>
<evidence type="ECO:0000256" key="4">
    <source>
        <dbReference type="ARBA" id="ARBA00022692"/>
    </source>
</evidence>
<dbReference type="PROSITE" id="PS01047">
    <property type="entry name" value="HMA_1"/>
    <property type="match status" value="2"/>
</dbReference>
<name>A0A3N5APK7_9THEO</name>
<dbReference type="PRINTS" id="PR00119">
    <property type="entry name" value="CATATPASE"/>
</dbReference>
<dbReference type="Gene3D" id="3.40.1110.10">
    <property type="entry name" value="Calcium-transporting ATPase, cytoplasmic domain N"/>
    <property type="match status" value="1"/>
</dbReference>
<dbReference type="InterPro" id="IPR044492">
    <property type="entry name" value="P_typ_ATPase_HD_dom"/>
</dbReference>
<dbReference type="GO" id="GO:0055070">
    <property type="term" value="P:copper ion homeostasis"/>
    <property type="evidence" value="ECO:0007669"/>
    <property type="project" value="TreeGrafter"/>
</dbReference>
<dbReference type="CDD" id="cd02094">
    <property type="entry name" value="P-type_ATPase_Cu-like"/>
    <property type="match status" value="1"/>
</dbReference>
<feature type="transmembrane region" description="Helical" evidence="14">
    <location>
        <begin position="249"/>
        <end position="266"/>
    </location>
</feature>
<dbReference type="GO" id="GO:0005507">
    <property type="term" value="F:copper ion binding"/>
    <property type="evidence" value="ECO:0007669"/>
    <property type="project" value="TreeGrafter"/>
</dbReference>
<dbReference type="GO" id="GO:0140581">
    <property type="term" value="F:P-type monovalent copper transporter activity"/>
    <property type="evidence" value="ECO:0007669"/>
    <property type="project" value="UniProtKB-EC"/>
</dbReference>
<feature type="transmembrane region" description="Helical" evidence="14">
    <location>
        <begin position="400"/>
        <end position="422"/>
    </location>
</feature>
<dbReference type="FunFam" id="3.30.70.100:FF:000005">
    <property type="entry name" value="Copper-exporting P-type ATPase A"/>
    <property type="match status" value="1"/>
</dbReference>
<dbReference type="SFLD" id="SFLDF00027">
    <property type="entry name" value="p-type_atpase"/>
    <property type="match status" value="1"/>
</dbReference>
<dbReference type="AlphaFoldDB" id="A0A3N5APK7"/>
<evidence type="ECO:0000256" key="13">
    <source>
        <dbReference type="ARBA" id="ARBA00049289"/>
    </source>
</evidence>
<dbReference type="GO" id="GO:0016887">
    <property type="term" value="F:ATP hydrolysis activity"/>
    <property type="evidence" value="ECO:0007669"/>
    <property type="project" value="InterPro"/>
</dbReference>
<dbReference type="InterPro" id="IPR059000">
    <property type="entry name" value="ATPase_P-type_domA"/>
</dbReference>
<dbReference type="InterPro" id="IPR017969">
    <property type="entry name" value="Heavy-metal-associated_CS"/>
</dbReference>
<keyword evidence="7" id="KW-0187">Copper transport</keyword>
<proteinExistence type="inferred from homology"/>
<keyword evidence="17" id="KW-1185">Reference proteome</keyword>
<dbReference type="Gene3D" id="3.40.50.1000">
    <property type="entry name" value="HAD superfamily/HAD-like"/>
    <property type="match status" value="1"/>
</dbReference>
<dbReference type="InterPro" id="IPR027256">
    <property type="entry name" value="P-typ_ATPase_IB"/>
</dbReference>
<gene>
    <name evidence="16" type="ORF">EDD75_1310</name>
</gene>
<feature type="domain" description="HMA" evidence="15">
    <location>
        <begin position="4"/>
        <end position="69"/>
    </location>
</feature>
<dbReference type="FunFam" id="2.70.150.10:FF:000002">
    <property type="entry name" value="Copper-transporting ATPase 1, putative"/>
    <property type="match status" value="1"/>
</dbReference>
<keyword evidence="11" id="KW-0186">Copper</keyword>
<evidence type="ECO:0000313" key="17">
    <source>
        <dbReference type="Proteomes" id="UP000282654"/>
    </source>
</evidence>
<feature type="domain" description="HMA" evidence="15">
    <location>
        <begin position="71"/>
        <end position="137"/>
    </location>
</feature>
<feature type="transmembrane region" description="Helical" evidence="14">
    <location>
        <begin position="190"/>
        <end position="208"/>
    </location>
</feature>
<dbReference type="SFLD" id="SFLDS00003">
    <property type="entry name" value="Haloacid_Dehalogenase"/>
    <property type="match status" value="1"/>
</dbReference>
<evidence type="ECO:0000256" key="8">
    <source>
        <dbReference type="ARBA" id="ARBA00022840"/>
    </source>
</evidence>
<evidence type="ECO:0000256" key="7">
    <source>
        <dbReference type="ARBA" id="ARBA00022796"/>
    </source>
</evidence>
<dbReference type="PROSITE" id="PS00154">
    <property type="entry name" value="ATPASE_E1_E2"/>
    <property type="match status" value="1"/>
</dbReference>
<dbReference type="Gene3D" id="2.70.150.10">
    <property type="entry name" value="Calcium-transporting ATPase, cytoplasmic transduction domain A"/>
    <property type="match status" value="1"/>
</dbReference>
<dbReference type="InterPro" id="IPR023299">
    <property type="entry name" value="ATPase_P-typ_cyto_dom_N"/>
</dbReference>
<dbReference type="InterPro" id="IPR018303">
    <property type="entry name" value="ATPase_P-typ_P_site"/>
</dbReference>
<comment type="catalytic activity">
    <reaction evidence="13">
        <text>Cu(+)(in) + ATP + H2O = Cu(+)(out) + ADP + phosphate + H(+)</text>
        <dbReference type="Rhea" id="RHEA:25792"/>
        <dbReference type="ChEBI" id="CHEBI:15377"/>
        <dbReference type="ChEBI" id="CHEBI:15378"/>
        <dbReference type="ChEBI" id="CHEBI:30616"/>
        <dbReference type="ChEBI" id="CHEBI:43474"/>
        <dbReference type="ChEBI" id="CHEBI:49552"/>
        <dbReference type="ChEBI" id="CHEBI:456216"/>
        <dbReference type="EC" id="7.2.2.8"/>
    </reaction>
</comment>
<accession>A0A3N5APK7</accession>
<dbReference type="EMBL" id="RKRE01000002">
    <property type="protein sequence ID" value="RPF47039.1"/>
    <property type="molecule type" value="Genomic_DNA"/>
</dbReference>
<evidence type="ECO:0000256" key="1">
    <source>
        <dbReference type="ARBA" id="ARBA00004651"/>
    </source>
</evidence>
<evidence type="ECO:0000256" key="11">
    <source>
        <dbReference type="ARBA" id="ARBA00023008"/>
    </source>
</evidence>
<reference evidence="16 17" key="1">
    <citation type="submission" date="2018-11" db="EMBL/GenBank/DDBJ databases">
        <title>Genomic Encyclopedia of Type Strains, Phase IV (KMG-IV): sequencing the most valuable type-strain genomes for metagenomic binning, comparative biology and taxonomic classification.</title>
        <authorList>
            <person name="Goeker M."/>
        </authorList>
    </citation>
    <scope>NUCLEOTIDE SEQUENCE [LARGE SCALE GENOMIC DNA]</scope>
    <source>
        <strain evidence="16 17">DSM 102936</strain>
    </source>
</reference>
<evidence type="ECO:0000256" key="14">
    <source>
        <dbReference type="RuleBase" id="RU362081"/>
    </source>
</evidence>
<evidence type="ECO:0000256" key="2">
    <source>
        <dbReference type="ARBA" id="ARBA00006024"/>
    </source>
</evidence>
<dbReference type="InterPro" id="IPR036163">
    <property type="entry name" value="HMA_dom_sf"/>
</dbReference>
<dbReference type="NCBIfam" id="TIGR01494">
    <property type="entry name" value="ATPase_P-type"/>
    <property type="match status" value="1"/>
</dbReference>
<dbReference type="InterPro" id="IPR001757">
    <property type="entry name" value="P_typ_ATPase"/>
</dbReference>
<comment type="subcellular location">
    <subcellularLocation>
        <location evidence="1">Cell membrane</location>
        <topology evidence="1">Multi-pass membrane protein</topology>
    </subcellularLocation>
</comment>
<feature type="transmembrane region" description="Helical" evidence="14">
    <location>
        <begin position="767"/>
        <end position="784"/>
    </location>
</feature>
<keyword evidence="9" id="KW-1278">Translocase</keyword>
<feature type="transmembrane region" description="Helical" evidence="14">
    <location>
        <begin position="155"/>
        <end position="178"/>
    </location>
</feature>
<dbReference type="GO" id="GO:0005524">
    <property type="term" value="F:ATP binding"/>
    <property type="evidence" value="ECO:0007669"/>
    <property type="project" value="UniProtKB-UniRule"/>
</dbReference>
<dbReference type="InterPro" id="IPR023214">
    <property type="entry name" value="HAD_sf"/>
</dbReference>
<dbReference type="PANTHER" id="PTHR43520">
    <property type="entry name" value="ATP7, ISOFORM B"/>
    <property type="match status" value="1"/>
</dbReference>
<evidence type="ECO:0000259" key="15">
    <source>
        <dbReference type="PROSITE" id="PS50846"/>
    </source>
</evidence>
<feature type="transmembrane region" description="Helical" evidence="14">
    <location>
        <begin position="220"/>
        <end position="243"/>
    </location>
</feature>
<evidence type="ECO:0000256" key="12">
    <source>
        <dbReference type="ARBA" id="ARBA00023136"/>
    </source>
</evidence>
<dbReference type="SUPFAM" id="SSF81665">
    <property type="entry name" value="Calcium ATPase, transmembrane domain M"/>
    <property type="match status" value="1"/>
</dbReference>
<organism evidence="16 17">
    <name type="scientific">Thermodesulfitimonas autotrophica</name>
    <dbReference type="NCBI Taxonomy" id="1894989"/>
    <lineage>
        <taxon>Bacteria</taxon>
        <taxon>Bacillati</taxon>
        <taxon>Bacillota</taxon>
        <taxon>Clostridia</taxon>
        <taxon>Thermoanaerobacterales</taxon>
        <taxon>Thermoanaerobacteraceae</taxon>
        <taxon>Thermodesulfitimonas</taxon>
    </lineage>
</organism>
<dbReference type="SUPFAM" id="SSF81653">
    <property type="entry name" value="Calcium ATPase, transduction domain A"/>
    <property type="match status" value="1"/>
</dbReference>
<comment type="similarity">
    <text evidence="2 14">Belongs to the cation transport ATPase (P-type) (TC 3.A.3) family. Type IB subfamily.</text>
</comment>